<proteinExistence type="predicted"/>
<dbReference type="InterPro" id="IPR056925">
    <property type="entry name" value="ParE-like"/>
</dbReference>
<dbReference type="Pfam" id="PF24732">
    <property type="entry name" value="ParE_like"/>
    <property type="match status" value="1"/>
</dbReference>
<evidence type="ECO:0000259" key="1">
    <source>
        <dbReference type="Pfam" id="PF24732"/>
    </source>
</evidence>
<dbReference type="EMBL" id="JARRAG010000002">
    <property type="protein sequence ID" value="MDG3005161.1"/>
    <property type="molecule type" value="Genomic_DNA"/>
</dbReference>
<reference evidence="2 3" key="1">
    <citation type="submission" date="2023-03" db="EMBL/GenBank/DDBJ databases">
        <title>Paludisphaera mucosa sp. nov. a novel planctomycete from northern fen.</title>
        <authorList>
            <person name="Ivanova A."/>
        </authorList>
    </citation>
    <scope>NUCLEOTIDE SEQUENCE [LARGE SCALE GENOMIC DNA]</scope>
    <source>
        <strain evidence="2 3">Pla2</strain>
    </source>
</reference>
<name>A0ABT6FC53_9BACT</name>
<dbReference type="SUPFAM" id="SSF143011">
    <property type="entry name" value="RelE-like"/>
    <property type="match status" value="1"/>
</dbReference>
<protein>
    <recommendedName>
        <fullName evidence="1">ParE-like toxin domain-containing protein</fullName>
    </recommendedName>
</protein>
<accession>A0ABT6FC53</accession>
<organism evidence="2 3">
    <name type="scientific">Paludisphaera mucosa</name>
    <dbReference type="NCBI Taxonomy" id="3030827"/>
    <lineage>
        <taxon>Bacteria</taxon>
        <taxon>Pseudomonadati</taxon>
        <taxon>Planctomycetota</taxon>
        <taxon>Planctomycetia</taxon>
        <taxon>Isosphaerales</taxon>
        <taxon>Isosphaeraceae</taxon>
        <taxon>Paludisphaera</taxon>
    </lineage>
</organism>
<sequence length="89" mass="10801">MHRPVNHRATPRFWSCYRRLPDEARRLADSCYELLRQDSRHPSLHFKRVDRLWSVRVGLHYRALAIEDGSDLIWFWIGTHAEYDRLLGR</sequence>
<dbReference type="InterPro" id="IPR035093">
    <property type="entry name" value="RelE/ParE_toxin_dom_sf"/>
</dbReference>
<evidence type="ECO:0000313" key="2">
    <source>
        <dbReference type="EMBL" id="MDG3005161.1"/>
    </source>
</evidence>
<gene>
    <name evidence="2" type="ORF">PZE19_15340</name>
</gene>
<evidence type="ECO:0000313" key="3">
    <source>
        <dbReference type="Proteomes" id="UP001216907"/>
    </source>
</evidence>
<feature type="domain" description="ParE-like toxin" evidence="1">
    <location>
        <begin position="28"/>
        <end position="84"/>
    </location>
</feature>
<comment type="caution">
    <text evidence="2">The sequence shown here is derived from an EMBL/GenBank/DDBJ whole genome shotgun (WGS) entry which is preliminary data.</text>
</comment>
<dbReference type="Proteomes" id="UP001216907">
    <property type="component" value="Unassembled WGS sequence"/>
</dbReference>
<keyword evidence="3" id="KW-1185">Reference proteome</keyword>